<gene>
    <name evidence="2" type="ORF">CTI12_AA143390</name>
</gene>
<evidence type="ECO:0000313" key="3">
    <source>
        <dbReference type="Proteomes" id="UP000245207"/>
    </source>
</evidence>
<dbReference type="InterPro" id="IPR056740">
    <property type="entry name" value="ILV_EDD_C"/>
</dbReference>
<feature type="domain" description="Dihydroxy-acid/6-phosphogluconate dehydratase C-terminal" evidence="1">
    <location>
        <begin position="2"/>
        <end position="64"/>
    </location>
</feature>
<dbReference type="Pfam" id="PF24877">
    <property type="entry name" value="ILV_EDD_C"/>
    <property type="match status" value="1"/>
</dbReference>
<name>A0A2U1PJE1_ARTAN</name>
<sequence>MFSSHDQIVDNLFLKSCFQGKVVVMRGKGAKGGPGMTQLLTPTSAVMGAGLGKEVSLLTNGRFSRSI</sequence>
<protein>
    <recommendedName>
        <fullName evidence="1">Dihydroxy-acid/6-phosphogluconate dehydratase C-terminal domain-containing protein</fullName>
    </recommendedName>
</protein>
<evidence type="ECO:0000259" key="1">
    <source>
        <dbReference type="Pfam" id="PF24877"/>
    </source>
</evidence>
<evidence type="ECO:0000313" key="2">
    <source>
        <dbReference type="EMBL" id="PWA85881.1"/>
    </source>
</evidence>
<dbReference type="InterPro" id="IPR042096">
    <property type="entry name" value="Dihydro-acid_dehy_C"/>
</dbReference>
<dbReference type="GO" id="GO:0004160">
    <property type="term" value="F:dihydroxy-acid dehydratase activity"/>
    <property type="evidence" value="ECO:0007669"/>
    <property type="project" value="TreeGrafter"/>
</dbReference>
<keyword evidence="3" id="KW-1185">Reference proteome</keyword>
<dbReference type="GO" id="GO:0009570">
    <property type="term" value="C:chloroplast stroma"/>
    <property type="evidence" value="ECO:0007669"/>
    <property type="project" value="TreeGrafter"/>
</dbReference>
<dbReference type="InterPro" id="IPR050165">
    <property type="entry name" value="DHAD_IlvD/Edd"/>
</dbReference>
<dbReference type="GO" id="GO:0009082">
    <property type="term" value="P:branched-chain amino acid biosynthetic process"/>
    <property type="evidence" value="ECO:0007669"/>
    <property type="project" value="TreeGrafter"/>
</dbReference>
<dbReference type="EMBL" id="PKPP01001077">
    <property type="protein sequence ID" value="PWA85881.1"/>
    <property type="molecule type" value="Genomic_DNA"/>
</dbReference>
<dbReference type="Gene3D" id="3.50.30.80">
    <property type="entry name" value="IlvD/EDD C-terminal domain-like"/>
    <property type="match status" value="1"/>
</dbReference>
<dbReference type="SUPFAM" id="SSF52016">
    <property type="entry name" value="LeuD/IlvD-like"/>
    <property type="match status" value="1"/>
</dbReference>
<dbReference type="Proteomes" id="UP000245207">
    <property type="component" value="Unassembled WGS sequence"/>
</dbReference>
<dbReference type="PANTHER" id="PTHR21000:SF5">
    <property type="entry name" value="DIHYDROXY-ACID DEHYDRATASE, MITOCHONDRIAL"/>
    <property type="match status" value="1"/>
</dbReference>
<dbReference type="OrthoDB" id="1670268at2759"/>
<dbReference type="STRING" id="35608.A0A2U1PJE1"/>
<dbReference type="PANTHER" id="PTHR21000">
    <property type="entry name" value="DIHYDROXY-ACID DEHYDRATASE DAD"/>
    <property type="match status" value="1"/>
</dbReference>
<accession>A0A2U1PJE1</accession>
<organism evidence="2 3">
    <name type="scientific">Artemisia annua</name>
    <name type="common">Sweet wormwood</name>
    <dbReference type="NCBI Taxonomy" id="35608"/>
    <lineage>
        <taxon>Eukaryota</taxon>
        <taxon>Viridiplantae</taxon>
        <taxon>Streptophyta</taxon>
        <taxon>Embryophyta</taxon>
        <taxon>Tracheophyta</taxon>
        <taxon>Spermatophyta</taxon>
        <taxon>Magnoliopsida</taxon>
        <taxon>eudicotyledons</taxon>
        <taxon>Gunneridae</taxon>
        <taxon>Pentapetalae</taxon>
        <taxon>asterids</taxon>
        <taxon>campanulids</taxon>
        <taxon>Asterales</taxon>
        <taxon>Asteraceae</taxon>
        <taxon>Asteroideae</taxon>
        <taxon>Anthemideae</taxon>
        <taxon>Artemisiinae</taxon>
        <taxon>Artemisia</taxon>
    </lineage>
</organism>
<proteinExistence type="predicted"/>
<dbReference type="AlphaFoldDB" id="A0A2U1PJE1"/>
<comment type="caution">
    <text evidence="2">The sequence shown here is derived from an EMBL/GenBank/DDBJ whole genome shotgun (WGS) entry which is preliminary data.</text>
</comment>
<reference evidence="2 3" key="1">
    <citation type="journal article" date="2018" name="Mol. Plant">
        <title>The genome of Artemisia annua provides insight into the evolution of Asteraceae family and artemisinin biosynthesis.</title>
        <authorList>
            <person name="Shen Q."/>
            <person name="Zhang L."/>
            <person name="Liao Z."/>
            <person name="Wang S."/>
            <person name="Yan T."/>
            <person name="Shi P."/>
            <person name="Liu M."/>
            <person name="Fu X."/>
            <person name="Pan Q."/>
            <person name="Wang Y."/>
            <person name="Lv Z."/>
            <person name="Lu X."/>
            <person name="Zhang F."/>
            <person name="Jiang W."/>
            <person name="Ma Y."/>
            <person name="Chen M."/>
            <person name="Hao X."/>
            <person name="Li L."/>
            <person name="Tang Y."/>
            <person name="Lv G."/>
            <person name="Zhou Y."/>
            <person name="Sun X."/>
            <person name="Brodelius P.E."/>
            <person name="Rose J.K.C."/>
            <person name="Tang K."/>
        </authorList>
    </citation>
    <scope>NUCLEOTIDE SEQUENCE [LARGE SCALE GENOMIC DNA]</scope>
    <source>
        <strain evidence="3">cv. Huhao1</strain>
        <tissue evidence="2">Leaf</tissue>
    </source>
</reference>